<feature type="compositionally biased region" description="Basic and acidic residues" evidence="1">
    <location>
        <begin position="67"/>
        <end position="80"/>
    </location>
</feature>
<dbReference type="AlphaFoldDB" id="A0A371CVV8"/>
<evidence type="ECO:0000313" key="3">
    <source>
        <dbReference type="Proteomes" id="UP000256964"/>
    </source>
</evidence>
<dbReference type="Proteomes" id="UP000256964">
    <property type="component" value="Unassembled WGS sequence"/>
</dbReference>
<dbReference type="EMBL" id="KZ857450">
    <property type="protein sequence ID" value="RDX44418.1"/>
    <property type="molecule type" value="Genomic_DNA"/>
</dbReference>
<accession>A0A371CVV8</accession>
<evidence type="ECO:0000313" key="2">
    <source>
        <dbReference type="EMBL" id="RDX44418.1"/>
    </source>
</evidence>
<sequence>MCLSFASTPSLWVSITRRSSPSSKAVSTTPVSPIPPCRPVPATCCAFSRTRKPRATSLPRRGASNTRPEDPRRSCSRRPDASSTPCTARLRTSACKQAHDTSLSACSLVDTSPNTCSEATQSHRSWRSPSLCSQWTSGRCACGPSRYVYLAEHRGRVISNVVGQSLSFGWGPQIRIWESQSSHSCSRAMRILVSKQARSISMLLGT</sequence>
<name>A0A371CVV8_9APHY</name>
<keyword evidence="3" id="KW-1185">Reference proteome</keyword>
<gene>
    <name evidence="2" type="ORF">OH76DRAFT_1099505</name>
</gene>
<evidence type="ECO:0000256" key="1">
    <source>
        <dbReference type="SAM" id="MobiDB-lite"/>
    </source>
</evidence>
<reference evidence="2 3" key="1">
    <citation type="journal article" date="2018" name="Biotechnol. Biofuels">
        <title>Integrative visual omics of the white-rot fungus Polyporus brumalis exposes the biotechnological potential of its oxidative enzymes for delignifying raw plant biomass.</title>
        <authorList>
            <person name="Miyauchi S."/>
            <person name="Rancon A."/>
            <person name="Drula E."/>
            <person name="Hage H."/>
            <person name="Chaduli D."/>
            <person name="Favel A."/>
            <person name="Grisel S."/>
            <person name="Henrissat B."/>
            <person name="Herpoel-Gimbert I."/>
            <person name="Ruiz-Duenas F.J."/>
            <person name="Chevret D."/>
            <person name="Hainaut M."/>
            <person name="Lin J."/>
            <person name="Wang M."/>
            <person name="Pangilinan J."/>
            <person name="Lipzen A."/>
            <person name="Lesage-Meessen L."/>
            <person name="Navarro D."/>
            <person name="Riley R."/>
            <person name="Grigoriev I.V."/>
            <person name="Zhou S."/>
            <person name="Raouche S."/>
            <person name="Rosso M.N."/>
        </authorList>
    </citation>
    <scope>NUCLEOTIDE SEQUENCE [LARGE SCALE GENOMIC DNA]</scope>
    <source>
        <strain evidence="2 3">BRFM 1820</strain>
    </source>
</reference>
<proteinExistence type="predicted"/>
<protein>
    <submittedName>
        <fullName evidence="2">Uncharacterized protein</fullName>
    </submittedName>
</protein>
<organism evidence="2 3">
    <name type="scientific">Lentinus brumalis</name>
    <dbReference type="NCBI Taxonomy" id="2498619"/>
    <lineage>
        <taxon>Eukaryota</taxon>
        <taxon>Fungi</taxon>
        <taxon>Dikarya</taxon>
        <taxon>Basidiomycota</taxon>
        <taxon>Agaricomycotina</taxon>
        <taxon>Agaricomycetes</taxon>
        <taxon>Polyporales</taxon>
        <taxon>Polyporaceae</taxon>
        <taxon>Lentinus</taxon>
    </lineage>
</organism>
<feature type="region of interest" description="Disordered" evidence="1">
    <location>
        <begin position="52"/>
        <end position="85"/>
    </location>
</feature>